<dbReference type="RefSeq" id="WP_148856776.1">
    <property type="nucleotide sequence ID" value="NZ_PHNJ01000002.1"/>
</dbReference>
<organism evidence="1 2">
    <name type="scientific">Natronococcus pandeyae</name>
    <dbReference type="NCBI Taxonomy" id="2055836"/>
    <lineage>
        <taxon>Archaea</taxon>
        <taxon>Methanobacteriati</taxon>
        <taxon>Methanobacteriota</taxon>
        <taxon>Stenosarchaea group</taxon>
        <taxon>Halobacteria</taxon>
        <taxon>Halobacteriales</taxon>
        <taxon>Natrialbaceae</taxon>
        <taxon>Natronococcus</taxon>
    </lineage>
</organism>
<dbReference type="Proteomes" id="UP000766904">
    <property type="component" value="Unassembled WGS sequence"/>
</dbReference>
<reference evidence="1" key="1">
    <citation type="submission" date="2017-11" db="EMBL/GenBank/DDBJ databases">
        <authorList>
            <person name="Kajale S.C."/>
            <person name="Sharma A."/>
        </authorList>
    </citation>
    <scope>NUCLEOTIDE SEQUENCE</scope>
    <source>
        <strain evidence="1">LS1_42</strain>
    </source>
</reference>
<comment type="caution">
    <text evidence="1">The sequence shown here is derived from an EMBL/GenBank/DDBJ whole genome shotgun (WGS) entry which is preliminary data.</text>
</comment>
<dbReference type="InterPro" id="IPR058320">
    <property type="entry name" value="DUF8007"/>
</dbReference>
<proteinExistence type="predicted"/>
<dbReference type="AlphaFoldDB" id="A0A8J8Q6D6"/>
<keyword evidence="2" id="KW-1185">Reference proteome</keyword>
<dbReference type="Pfam" id="PF26029">
    <property type="entry name" value="DUF8007"/>
    <property type="match status" value="1"/>
</dbReference>
<gene>
    <name evidence="1" type="ORF">CV102_04960</name>
</gene>
<protein>
    <submittedName>
        <fullName evidence="1">Uncharacterized protein</fullName>
    </submittedName>
</protein>
<evidence type="ECO:0000313" key="1">
    <source>
        <dbReference type="EMBL" id="TYL39642.1"/>
    </source>
</evidence>
<sequence length="76" mass="8517">MTDSDDRAEACGRCSMTTVLDATEDARSDRDIIDGDRIELEDAELRRVSPHVVLLGRFKTWLDDVGSRLAYGSRSE</sequence>
<dbReference type="OrthoDB" id="165777at2157"/>
<name>A0A8J8Q6D6_9EURY</name>
<evidence type="ECO:0000313" key="2">
    <source>
        <dbReference type="Proteomes" id="UP000766904"/>
    </source>
</evidence>
<dbReference type="EMBL" id="PHNJ01000002">
    <property type="protein sequence ID" value="TYL39642.1"/>
    <property type="molecule type" value="Genomic_DNA"/>
</dbReference>
<accession>A0A8J8Q6D6</accession>